<evidence type="ECO:0000313" key="13">
    <source>
        <dbReference type="Proteomes" id="UP000054477"/>
    </source>
</evidence>
<keyword evidence="4" id="KW-0732">Signal</keyword>
<organism evidence="12 13">
    <name type="scientific">Laccaria amethystina LaAM-08-1</name>
    <dbReference type="NCBI Taxonomy" id="1095629"/>
    <lineage>
        <taxon>Eukaryota</taxon>
        <taxon>Fungi</taxon>
        <taxon>Dikarya</taxon>
        <taxon>Basidiomycota</taxon>
        <taxon>Agaricomycotina</taxon>
        <taxon>Agaricomycetes</taxon>
        <taxon>Agaricomycetidae</taxon>
        <taxon>Agaricales</taxon>
        <taxon>Agaricineae</taxon>
        <taxon>Hydnangiaceae</taxon>
        <taxon>Laccaria</taxon>
    </lineage>
</organism>
<dbReference type="InterPro" id="IPR001944">
    <property type="entry name" value="Glycoside_Hdrlase_35"/>
</dbReference>
<gene>
    <name evidence="12" type="ORF">K443DRAFT_672936</name>
</gene>
<dbReference type="STRING" id="1095629.A0A0C9X788"/>
<evidence type="ECO:0000256" key="2">
    <source>
        <dbReference type="ARBA" id="ARBA00009809"/>
    </source>
</evidence>
<reference evidence="12 13" key="1">
    <citation type="submission" date="2014-04" db="EMBL/GenBank/DDBJ databases">
        <authorList>
            <consortium name="DOE Joint Genome Institute"/>
            <person name="Kuo A."/>
            <person name="Kohler A."/>
            <person name="Nagy L.G."/>
            <person name="Floudas D."/>
            <person name="Copeland A."/>
            <person name="Barry K.W."/>
            <person name="Cichocki N."/>
            <person name="Veneault-Fourrey C."/>
            <person name="LaButti K."/>
            <person name="Lindquist E.A."/>
            <person name="Lipzen A."/>
            <person name="Lundell T."/>
            <person name="Morin E."/>
            <person name="Murat C."/>
            <person name="Sun H."/>
            <person name="Tunlid A."/>
            <person name="Henrissat B."/>
            <person name="Grigoriev I.V."/>
            <person name="Hibbett D.S."/>
            <person name="Martin F."/>
            <person name="Nordberg H.P."/>
            <person name="Cantor M.N."/>
            <person name="Hua S.X."/>
        </authorList>
    </citation>
    <scope>NUCLEOTIDE SEQUENCE [LARGE SCALE GENOMIC DNA]</scope>
    <source>
        <strain evidence="12 13">LaAM-08-1</strain>
    </source>
</reference>
<dbReference type="InterPro" id="IPR025300">
    <property type="entry name" value="BetaGal_jelly_roll_dom"/>
</dbReference>
<evidence type="ECO:0000256" key="1">
    <source>
        <dbReference type="ARBA" id="ARBA00001412"/>
    </source>
</evidence>
<dbReference type="GO" id="GO:0004565">
    <property type="term" value="F:beta-galactosidase activity"/>
    <property type="evidence" value="ECO:0007669"/>
    <property type="project" value="UniProtKB-EC"/>
</dbReference>
<dbReference type="SMART" id="SM01029">
    <property type="entry name" value="BetaGal_dom2"/>
    <property type="match status" value="1"/>
</dbReference>
<dbReference type="Gene3D" id="2.102.20.10">
    <property type="entry name" value="Beta-galactosidase, domain 2"/>
    <property type="match status" value="1"/>
</dbReference>
<protein>
    <recommendedName>
        <fullName evidence="3">beta-galactosidase</fullName>
        <ecNumber evidence="3">3.2.1.23</ecNumber>
    </recommendedName>
</protein>
<accession>A0A0C9X788</accession>
<feature type="domain" description="Beta-galactosidase" evidence="11">
    <location>
        <begin position="459"/>
        <end position="647"/>
    </location>
</feature>
<dbReference type="SUPFAM" id="SSF49785">
    <property type="entry name" value="Galactose-binding domain-like"/>
    <property type="match status" value="2"/>
</dbReference>
<dbReference type="InterPro" id="IPR036833">
    <property type="entry name" value="BetaGal_dom3_sf"/>
</dbReference>
<dbReference type="Proteomes" id="UP000054477">
    <property type="component" value="Unassembled WGS sequence"/>
</dbReference>
<evidence type="ECO:0000256" key="8">
    <source>
        <dbReference type="RuleBase" id="RU003679"/>
    </source>
</evidence>
<dbReference type="OrthoDB" id="1657402at2759"/>
<comment type="similarity">
    <text evidence="2 8">Belongs to the glycosyl hydrolase 35 family.</text>
</comment>
<dbReference type="Pfam" id="PF10435">
    <property type="entry name" value="BetaGal_dom2"/>
    <property type="match status" value="1"/>
</dbReference>
<dbReference type="InterPro" id="IPR031330">
    <property type="entry name" value="Gly_Hdrlase_35_cat"/>
</dbReference>
<dbReference type="HOGENOM" id="CLU_005732_2_0_1"/>
<dbReference type="Gene3D" id="3.20.20.80">
    <property type="entry name" value="Glycosidases"/>
    <property type="match status" value="1"/>
</dbReference>
<dbReference type="PRINTS" id="PR00742">
    <property type="entry name" value="GLHYDRLASE35"/>
</dbReference>
<keyword evidence="6" id="KW-0325">Glycoprotein</keyword>
<dbReference type="Pfam" id="PF13364">
    <property type="entry name" value="BetaGal_ABD2"/>
    <property type="match status" value="2"/>
</dbReference>
<dbReference type="Gene3D" id="2.60.120.260">
    <property type="entry name" value="Galactose-binding domain-like"/>
    <property type="match status" value="2"/>
</dbReference>
<evidence type="ECO:0000313" key="12">
    <source>
        <dbReference type="EMBL" id="KIK08050.1"/>
    </source>
</evidence>
<proteinExistence type="inferred from homology"/>
<sequence length="1093" mass="120060">MLEIASRTSPKQAFSHQSSPTTAWKQDTVGQPFSMKTSFAGYGDDKNLEAEPSICRYLVKRRLFWVRICAISILLMLVTCWLPGVKFFWAFRDIIQGNTQIPQPVISTARTDQVQFDNYTLILKGQRIFLHSGEFHTFRLPIPSLWPDILEKFKAAGLNAVSVYTHMGLTNPAPGVVDFGGFRALQPLFDAAKDIGIWVVLRPAPYINAETTAGGVAHWATSEVSGTLRTNASDWKAAWKIYIQAIIDVTAPNQITNGGPVIAIQIDNEYNQAVGAQAEYFVELENTYRESAIVVPLTYNDAGPQRNFINGTGAVDLYGVDTYPQRFDCSAPTTWNPVETYYHEYHSEVNPSQPLYIPEFQGGAFDAWGPTAPGYAPCRVLTGPDFQSVFNLQLWASNAKLINYYMLYGGTSWGGIPFHGVYTSYDYGAPITESRELTIKYDELKRQGLFLRSSPDFYKTDWVADSSTGLQASTNSAAFVTLLRNPDTRSSFYIARQADSTSTATITFKLNVTTSVGTLQLPQVAPPITLAGRQSKVIMADYTFGASSKLLYSTAQIFYASTIGGRDVLFLLGDSTQEHEAALLLTGTPNKLRDLSPLVSFTTYGSPLHQQGVSIVTFLPGIEGLVTIWDSDTQLVLFADTATAATFWSPSIAGKAGDPFRNFWGFGTNESILVGGPYLVRSATLSGSKLALRGDLKTDVRLTVIAPRGIRSITWNDEYVSGDLVATSALTAVGGFIGQLRMRSSLAGISVPRLTGWKFKDGLPEIKRDFDDAPWRTANHRSTNIPFKPYYGDGRVLYGCDYGFCENVVLWRGHFNASGMEKSVNLSINGGQAFAASVWLNDVFLNTSFGNSTNNHNILEESDDKFVFPEGALLPGQDNVITVVQDNMGLNQTEWPDPDTSKSPRGIRGFILEGGAFSEWKVQGKIGGYMNFPDKVRSVLNEGGLFGERKGWHLPRFPTSDWDSRPLSSGLPNGAAGVGFFVTTFKLDMPRGLDIMLSFVFGEAQGQPYRALLFVNGWMMGKRIANLGPQSKFPVHEGILNYHGENTVAVALWVMTPNKTATPDLQLVLDAVYDGGVGDIVSDNPPWSSQGRG</sequence>
<dbReference type="SUPFAM" id="SSF51445">
    <property type="entry name" value="(Trans)glycosidases"/>
    <property type="match status" value="1"/>
</dbReference>
<keyword evidence="13" id="KW-1185">Reference proteome</keyword>
<evidence type="ECO:0000259" key="11">
    <source>
        <dbReference type="SMART" id="SM01029"/>
    </source>
</evidence>
<evidence type="ECO:0000256" key="6">
    <source>
        <dbReference type="ARBA" id="ARBA00023180"/>
    </source>
</evidence>
<evidence type="ECO:0000256" key="4">
    <source>
        <dbReference type="ARBA" id="ARBA00022729"/>
    </source>
</evidence>
<dbReference type="InterPro" id="IPR037110">
    <property type="entry name" value="Betagal_dom2_sf"/>
</dbReference>
<dbReference type="Pfam" id="PF01301">
    <property type="entry name" value="Glyco_hydro_35"/>
    <property type="match status" value="1"/>
</dbReference>
<dbReference type="Pfam" id="PF13363">
    <property type="entry name" value="BetaGal_dom3"/>
    <property type="match status" value="1"/>
</dbReference>
<dbReference type="EC" id="3.2.1.23" evidence="3"/>
<feature type="transmembrane region" description="Helical" evidence="10">
    <location>
        <begin position="64"/>
        <end position="89"/>
    </location>
</feature>
<dbReference type="GO" id="GO:0005975">
    <property type="term" value="P:carbohydrate metabolic process"/>
    <property type="evidence" value="ECO:0007669"/>
    <property type="project" value="InterPro"/>
</dbReference>
<dbReference type="SUPFAM" id="SSF117100">
    <property type="entry name" value="Beta-galactosidase LacA, domain 3"/>
    <property type="match status" value="1"/>
</dbReference>
<comment type="catalytic activity">
    <reaction evidence="1">
        <text>Hydrolysis of terminal non-reducing beta-D-galactose residues in beta-D-galactosides.</text>
        <dbReference type="EC" id="3.2.1.23"/>
    </reaction>
</comment>
<name>A0A0C9X788_9AGAR</name>
<keyword evidence="10" id="KW-0812">Transmembrane</keyword>
<dbReference type="PANTHER" id="PTHR23421">
    <property type="entry name" value="BETA-GALACTOSIDASE RELATED"/>
    <property type="match status" value="1"/>
</dbReference>
<keyword evidence="10" id="KW-0472">Membrane</keyword>
<dbReference type="InterPro" id="IPR025972">
    <property type="entry name" value="BetaGal_dom3"/>
</dbReference>
<dbReference type="SUPFAM" id="SSF51011">
    <property type="entry name" value="Glycosyl hydrolase domain"/>
    <property type="match status" value="1"/>
</dbReference>
<dbReference type="InterPro" id="IPR008979">
    <property type="entry name" value="Galactose-bd-like_sf"/>
</dbReference>
<evidence type="ECO:0000256" key="7">
    <source>
        <dbReference type="ARBA" id="ARBA00023295"/>
    </source>
</evidence>
<keyword evidence="5 12" id="KW-0378">Hydrolase</keyword>
<dbReference type="EMBL" id="KN838544">
    <property type="protein sequence ID" value="KIK08050.1"/>
    <property type="molecule type" value="Genomic_DNA"/>
</dbReference>
<dbReference type="InterPro" id="IPR017853">
    <property type="entry name" value="GH"/>
</dbReference>
<evidence type="ECO:0000256" key="3">
    <source>
        <dbReference type="ARBA" id="ARBA00012756"/>
    </source>
</evidence>
<evidence type="ECO:0000256" key="10">
    <source>
        <dbReference type="SAM" id="Phobius"/>
    </source>
</evidence>
<dbReference type="Gene3D" id="2.60.390.10">
    <property type="entry name" value="Beta-galactosidase, domain 3"/>
    <property type="match status" value="1"/>
</dbReference>
<dbReference type="InterPro" id="IPR018954">
    <property type="entry name" value="Betagal_dom2"/>
</dbReference>
<keyword evidence="7" id="KW-0326">Glycosidase</keyword>
<reference evidence="13" key="2">
    <citation type="submission" date="2015-01" db="EMBL/GenBank/DDBJ databases">
        <title>Evolutionary Origins and Diversification of the Mycorrhizal Mutualists.</title>
        <authorList>
            <consortium name="DOE Joint Genome Institute"/>
            <consortium name="Mycorrhizal Genomics Consortium"/>
            <person name="Kohler A."/>
            <person name="Kuo A."/>
            <person name="Nagy L.G."/>
            <person name="Floudas D."/>
            <person name="Copeland A."/>
            <person name="Barry K.W."/>
            <person name="Cichocki N."/>
            <person name="Veneault-Fourrey C."/>
            <person name="LaButti K."/>
            <person name="Lindquist E.A."/>
            <person name="Lipzen A."/>
            <person name="Lundell T."/>
            <person name="Morin E."/>
            <person name="Murat C."/>
            <person name="Riley R."/>
            <person name="Ohm R."/>
            <person name="Sun H."/>
            <person name="Tunlid A."/>
            <person name="Henrissat B."/>
            <person name="Grigoriev I.V."/>
            <person name="Hibbett D.S."/>
            <person name="Martin F."/>
        </authorList>
    </citation>
    <scope>NUCLEOTIDE SEQUENCE [LARGE SCALE GENOMIC DNA]</scope>
    <source>
        <strain evidence="13">LaAM-08-1</strain>
    </source>
</reference>
<evidence type="ECO:0000256" key="5">
    <source>
        <dbReference type="ARBA" id="ARBA00022801"/>
    </source>
</evidence>
<feature type="region of interest" description="Disordered" evidence="9">
    <location>
        <begin position="1"/>
        <end position="26"/>
    </location>
</feature>
<keyword evidence="10" id="KW-1133">Transmembrane helix</keyword>
<evidence type="ECO:0000256" key="9">
    <source>
        <dbReference type="SAM" id="MobiDB-lite"/>
    </source>
</evidence>
<dbReference type="FunFam" id="3.20.20.80:FF:000040">
    <property type="entry name" value="Beta-galactosidase A"/>
    <property type="match status" value="1"/>
</dbReference>
<dbReference type="AlphaFoldDB" id="A0A0C9X788"/>